<feature type="compositionally biased region" description="Basic and acidic residues" evidence="1">
    <location>
        <begin position="200"/>
        <end position="223"/>
    </location>
</feature>
<keyword evidence="3" id="KW-1185">Reference proteome</keyword>
<dbReference type="RefSeq" id="WP_200657685.1">
    <property type="nucleotide sequence ID" value="NZ_JAENSR010000009.1"/>
</dbReference>
<organism evidence="2 3">
    <name type="scientific">Pseudomonas haemolytica</name>
    <dbReference type="NCBI Taxonomy" id="2600065"/>
    <lineage>
        <taxon>Bacteria</taxon>
        <taxon>Pseudomonadati</taxon>
        <taxon>Pseudomonadota</taxon>
        <taxon>Gammaproteobacteria</taxon>
        <taxon>Pseudomonadales</taxon>
        <taxon>Pseudomonadaceae</taxon>
        <taxon>Pseudomonas</taxon>
    </lineage>
</organism>
<gene>
    <name evidence="2" type="ORF">JJD71_26640</name>
</gene>
<dbReference type="EMBL" id="JAENSR010000009">
    <property type="protein sequence ID" value="MBK3462649.1"/>
    <property type="molecule type" value="Genomic_DNA"/>
</dbReference>
<comment type="caution">
    <text evidence="2">The sequence shown here is derived from an EMBL/GenBank/DDBJ whole genome shotgun (WGS) entry which is preliminary data.</text>
</comment>
<feature type="region of interest" description="Disordered" evidence="1">
    <location>
        <begin position="180"/>
        <end position="223"/>
    </location>
</feature>
<proteinExistence type="predicted"/>
<evidence type="ECO:0000313" key="2">
    <source>
        <dbReference type="EMBL" id="MBK3462649.1"/>
    </source>
</evidence>
<sequence>MMWNKFLSLFKTANAITAIEPESPDDFDFIPTPNTELKLKSLNLSYDKVEHIFLDHAFKHGLRDAYQIMKIREQEMKDRNEFFPEELEQLKDEYQIIQLIIEHERKDFLYRCNLNHLELIRKIAKKIIEANPSIDKSSNLDLVVFWNDNCSKLLQPIEIRLSEIKTRVFKELHAAGILSEEEPVKSTGTATSTEPPPVLSKEDDIVMDGSDKTEEKKSTLNFN</sequence>
<evidence type="ECO:0000256" key="1">
    <source>
        <dbReference type="SAM" id="MobiDB-lite"/>
    </source>
</evidence>
<protein>
    <submittedName>
        <fullName evidence="2">Uncharacterized protein</fullName>
    </submittedName>
</protein>
<name>A0ABS1H177_9PSED</name>
<accession>A0ABS1H177</accession>
<dbReference type="Proteomes" id="UP000620382">
    <property type="component" value="Unassembled WGS sequence"/>
</dbReference>
<evidence type="ECO:0000313" key="3">
    <source>
        <dbReference type="Proteomes" id="UP000620382"/>
    </source>
</evidence>
<reference evidence="2 3" key="1">
    <citation type="submission" date="2021-01" db="EMBL/GenBank/DDBJ databases">
        <title>Antibiotic resistance and phylogeny of Pseudomonas spp. isolated over three decades from chicken meat in the Norwegian food chain.</title>
        <authorList>
            <person name="Moen B."/>
        </authorList>
    </citation>
    <scope>NUCLEOTIDE SEQUENCE [LARGE SCALE GENOMIC DNA]</scope>
    <source>
        <strain evidence="2 3">MF6766</strain>
    </source>
</reference>